<dbReference type="AlphaFoldDB" id="A0A3B4TLA3"/>
<dbReference type="GO" id="GO:0002768">
    <property type="term" value="P:immune response-regulating cell surface receptor signaling pathway"/>
    <property type="evidence" value="ECO:0007669"/>
    <property type="project" value="InterPro"/>
</dbReference>
<dbReference type="STRING" id="41447.ENSSDUP00000007016"/>
<keyword evidence="2" id="KW-0472">Membrane</keyword>
<keyword evidence="2" id="KW-0812">Transmembrane</keyword>
<dbReference type="InterPro" id="IPR039257">
    <property type="entry name" value="BTLA"/>
</dbReference>
<keyword evidence="2" id="KW-1133">Transmembrane helix</keyword>
<organism evidence="5 6">
    <name type="scientific">Seriola dumerili</name>
    <name type="common">Greater amberjack</name>
    <name type="synonym">Caranx dumerili</name>
    <dbReference type="NCBI Taxonomy" id="41447"/>
    <lineage>
        <taxon>Eukaryota</taxon>
        <taxon>Metazoa</taxon>
        <taxon>Chordata</taxon>
        <taxon>Craniata</taxon>
        <taxon>Vertebrata</taxon>
        <taxon>Euteleostomi</taxon>
        <taxon>Actinopterygii</taxon>
        <taxon>Neopterygii</taxon>
        <taxon>Teleostei</taxon>
        <taxon>Neoteleostei</taxon>
        <taxon>Acanthomorphata</taxon>
        <taxon>Carangaria</taxon>
        <taxon>Carangiformes</taxon>
        <taxon>Carangidae</taxon>
        <taxon>Seriola</taxon>
    </lineage>
</organism>
<dbReference type="OMA" id="NVTWCKF"/>
<dbReference type="RefSeq" id="XP_022621279.1">
    <property type="nucleotide sequence ID" value="XM_022765558.1"/>
</dbReference>
<dbReference type="InterPro" id="IPR007110">
    <property type="entry name" value="Ig-like_dom"/>
</dbReference>
<keyword evidence="3" id="KW-0732">Signal</keyword>
<feature type="domain" description="Ig-like" evidence="4">
    <location>
        <begin position="53"/>
        <end position="136"/>
    </location>
</feature>
<feature type="chain" id="PRO_5017482534" evidence="3">
    <location>
        <begin position="34"/>
        <end position="318"/>
    </location>
</feature>
<evidence type="ECO:0000256" key="2">
    <source>
        <dbReference type="SAM" id="Phobius"/>
    </source>
</evidence>
<dbReference type="InterPro" id="IPR036179">
    <property type="entry name" value="Ig-like_dom_sf"/>
</dbReference>
<dbReference type="GO" id="GO:0005886">
    <property type="term" value="C:plasma membrane"/>
    <property type="evidence" value="ECO:0007669"/>
    <property type="project" value="InterPro"/>
</dbReference>
<dbReference type="SMART" id="SM00409">
    <property type="entry name" value="IG"/>
    <property type="match status" value="1"/>
</dbReference>
<proteinExistence type="predicted"/>
<dbReference type="SMART" id="SM00408">
    <property type="entry name" value="IGc2"/>
    <property type="match status" value="1"/>
</dbReference>
<protein>
    <submittedName>
        <fullName evidence="5">B- and T-lymphocyte attenuator-like</fullName>
    </submittedName>
</protein>
<dbReference type="Proteomes" id="UP000261420">
    <property type="component" value="Unplaced"/>
</dbReference>
<dbReference type="PANTHER" id="PTHR37996:SF1">
    <property type="entry name" value="B- AND T-LYMPHOCYTE ATTENUATOR"/>
    <property type="match status" value="1"/>
</dbReference>
<evidence type="ECO:0000256" key="1">
    <source>
        <dbReference type="SAM" id="MobiDB-lite"/>
    </source>
</evidence>
<sequence length="318" mass="35188">MTGGVPVMRPNRYWTVLNVSILALLVLALNADSEDCETVIKVQRNTLYEAFVGQEFTMNCTVSFCNSSPPSVSWHKVDQPIDPVNVSSGSHIKTEWKELSHSEGTSYLIFQKILVSDSGLYQCRGGDGVSHNINVSVHGHGEITTVKWENETSSPTPTPQLPENILMYVYPAAGIVTLVVIVIVLSIISMRGCKGKTKKETQTENQYMAVPMVEQPFPHASLQASPRQSPSAPPSRRSTRRSTRRNAPSSQPNEAPRDNEHVYGEVKEDTERGRNVVEDEGSSVVYAALNHQPPPGAAAPRQWRREEEFSEYAAIRVS</sequence>
<feature type="region of interest" description="Disordered" evidence="1">
    <location>
        <begin position="221"/>
        <end position="304"/>
    </location>
</feature>
<evidence type="ECO:0000313" key="6">
    <source>
        <dbReference type="Proteomes" id="UP000261420"/>
    </source>
</evidence>
<keyword evidence="6" id="KW-1185">Reference proteome</keyword>
<evidence type="ECO:0000259" key="4">
    <source>
        <dbReference type="PROSITE" id="PS50835"/>
    </source>
</evidence>
<dbReference type="InterPro" id="IPR003599">
    <property type="entry name" value="Ig_sub"/>
</dbReference>
<dbReference type="RefSeq" id="XP_022621278.1">
    <property type="nucleotide sequence ID" value="XM_022765557.1"/>
</dbReference>
<feature type="transmembrane region" description="Helical" evidence="2">
    <location>
        <begin position="165"/>
        <end position="188"/>
    </location>
</feature>
<reference evidence="5" key="2">
    <citation type="submission" date="2025-09" db="UniProtKB">
        <authorList>
            <consortium name="Ensembl"/>
        </authorList>
    </citation>
    <scope>IDENTIFICATION</scope>
</reference>
<feature type="compositionally biased region" description="Basic and acidic residues" evidence="1">
    <location>
        <begin position="255"/>
        <end position="277"/>
    </location>
</feature>
<dbReference type="KEGG" id="sdu:111236712"/>
<dbReference type="PROSITE" id="PS50835">
    <property type="entry name" value="IG_LIKE"/>
    <property type="match status" value="1"/>
</dbReference>
<dbReference type="GeneTree" id="ENSGT00940000171594"/>
<dbReference type="InterPro" id="IPR013783">
    <property type="entry name" value="Ig-like_fold"/>
</dbReference>
<dbReference type="GO" id="GO:0038023">
    <property type="term" value="F:signaling receptor activity"/>
    <property type="evidence" value="ECO:0007669"/>
    <property type="project" value="InterPro"/>
</dbReference>
<dbReference type="CDD" id="cd00096">
    <property type="entry name" value="Ig"/>
    <property type="match status" value="1"/>
</dbReference>
<feature type="compositionally biased region" description="Low complexity" evidence="1">
    <location>
        <begin position="221"/>
        <end position="236"/>
    </location>
</feature>
<dbReference type="InterPro" id="IPR003598">
    <property type="entry name" value="Ig_sub2"/>
</dbReference>
<evidence type="ECO:0000256" key="3">
    <source>
        <dbReference type="SAM" id="SignalP"/>
    </source>
</evidence>
<feature type="signal peptide" evidence="3">
    <location>
        <begin position="1"/>
        <end position="33"/>
    </location>
</feature>
<dbReference type="Pfam" id="PF13927">
    <property type="entry name" value="Ig_3"/>
    <property type="match status" value="1"/>
</dbReference>
<reference evidence="5" key="1">
    <citation type="submission" date="2025-08" db="UniProtKB">
        <authorList>
            <consortium name="Ensembl"/>
        </authorList>
    </citation>
    <scope>IDENTIFICATION</scope>
</reference>
<dbReference type="Gene3D" id="2.60.40.10">
    <property type="entry name" value="Immunoglobulins"/>
    <property type="match status" value="1"/>
</dbReference>
<dbReference type="GeneID" id="111236712"/>
<dbReference type="PANTHER" id="PTHR37996">
    <property type="entry name" value="B- AND T-LYMPHOCYTE ATTENUATOR"/>
    <property type="match status" value="1"/>
</dbReference>
<accession>A0A3B4TLA3</accession>
<evidence type="ECO:0000313" key="5">
    <source>
        <dbReference type="Ensembl" id="ENSSDUP00000007016.1"/>
    </source>
</evidence>
<dbReference type="SUPFAM" id="SSF48726">
    <property type="entry name" value="Immunoglobulin"/>
    <property type="match status" value="1"/>
</dbReference>
<name>A0A3B4TLA3_SERDU</name>
<dbReference type="Ensembl" id="ENSSDUT00000007150.1">
    <property type="protein sequence ID" value="ENSSDUP00000007016.1"/>
    <property type="gene ID" value="ENSSDUG00000005165.1"/>
</dbReference>